<sequence length="385" mass="41311">MVAGWRQKLQPASFRGVPFFVDGDDLEAGRRIQVHEYPQRDTPFVEDLGRATRKISVTAFLAGPDYMARRDALLQAVESGATGTLVHPQYGSLSVAVDGTCSFSHSREEGGLCRVRLCFVEAGEAAFPAARIDTVAEALKRAEALDRIAGLDFLKKFGISGFPDFIGDAAVADLMHGLSILEDALFMRNAEPLVLLQSKLGILTGDPRKLVAAIQGIFRSLGSDKKKVQPLTAVAAFRPAPQAEPGTTPLRKQEGQNRAAVASLIRRAALAQASRSAALSQWSVRDDALVARDTLVKAYRAEEDITGHGDVFAALGAARLATAQDIGQRVKPLPRLERITVPGPVPALVLAYDRYEDIAQEADIITRNNIAHPGFVPGSSLLVAG</sequence>
<dbReference type="OrthoDB" id="378644at2"/>
<accession>A0A143DCF3</accession>
<evidence type="ECO:0000313" key="3">
    <source>
        <dbReference type="Proteomes" id="UP000076066"/>
    </source>
</evidence>
<keyword evidence="3" id="KW-1185">Reference proteome</keyword>
<gene>
    <name evidence="2" type="ORF">AY555_02750</name>
</gene>
<evidence type="ECO:0000259" key="1">
    <source>
        <dbReference type="Pfam" id="PF07157"/>
    </source>
</evidence>
<dbReference type="Pfam" id="PF07157">
    <property type="entry name" value="DNA_circ_N"/>
    <property type="match status" value="1"/>
</dbReference>
<evidence type="ECO:0000313" key="2">
    <source>
        <dbReference type="EMBL" id="AMW34279.1"/>
    </source>
</evidence>
<feature type="domain" description="DNA circulation N-terminal" evidence="1">
    <location>
        <begin position="8"/>
        <end position="95"/>
    </location>
</feature>
<proteinExistence type="predicted"/>
<name>A0A143DCF3_9PROT</name>
<dbReference type="KEGG" id="hjo:AY555_02750"/>
<organism evidence="2 3">
    <name type="scientific">Haematospirillum jordaniae</name>
    <dbReference type="NCBI Taxonomy" id="1549855"/>
    <lineage>
        <taxon>Bacteria</taxon>
        <taxon>Pseudomonadati</taxon>
        <taxon>Pseudomonadota</taxon>
        <taxon>Alphaproteobacteria</taxon>
        <taxon>Rhodospirillales</taxon>
        <taxon>Novispirillaceae</taxon>
        <taxon>Haematospirillum</taxon>
    </lineage>
</organism>
<dbReference type="GeneID" id="53316070"/>
<dbReference type="Proteomes" id="UP000076066">
    <property type="component" value="Chromosome"/>
</dbReference>
<protein>
    <recommendedName>
        <fullName evidence="1">DNA circulation N-terminal domain-containing protein</fullName>
    </recommendedName>
</protein>
<dbReference type="EMBL" id="CP014525">
    <property type="protein sequence ID" value="AMW34279.1"/>
    <property type="molecule type" value="Genomic_DNA"/>
</dbReference>
<reference evidence="2 3" key="1">
    <citation type="submission" date="2016-02" db="EMBL/GenBank/DDBJ databases">
        <title>Complete Genome of H5569, the type strain of the newly described species Haematospirillium jordaniae.</title>
        <authorList>
            <person name="Nicholson A.C."/>
            <person name="Humrighouse B.W."/>
            <person name="Loparov V."/>
            <person name="McQuiston J.R."/>
        </authorList>
    </citation>
    <scope>NUCLEOTIDE SEQUENCE [LARGE SCALE GENOMIC DNA]</scope>
    <source>
        <strain evidence="2 3">H5569</strain>
    </source>
</reference>
<dbReference type="RefSeq" id="WP_066133135.1">
    <property type="nucleotide sequence ID" value="NZ_CP014525.1"/>
</dbReference>
<dbReference type="STRING" id="1549855.AY555_02750"/>
<dbReference type="InterPro" id="IPR009826">
    <property type="entry name" value="DNA_circ_N"/>
</dbReference>
<dbReference type="AlphaFoldDB" id="A0A143DCF3"/>